<feature type="transmembrane region" description="Helical" evidence="1">
    <location>
        <begin position="190"/>
        <end position="213"/>
    </location>
</feature>
<name>A0A5N3R6H5_9VIBR</name>
<evidence type="ECO:0000313" key="3">
    <source>
        <dbReference type="Proteomes" id="UP000326789"/>
    </source>
</evidence>
<dbReference type="AlphaFoldDB" id="A0A5N3R6H5"/>
<feature type="transmembrane region" description="Helical" evidence="1">
    <location>
        <begin position="97"/>
        <end position="115"/>
    </location>
</feature>
<dbReference type="InterPro" id="IPR021552">
    <property type="entry name" value="ArsP_2"/>
</dbReference>
<feature type="transmembrane region" description="Helical" evidence="1">
    <location>
        <begin position="71"/>
        <end position="91"/>
    </location>
</feature>
<feature type="transmembrane region" description="Helical" evidence="1">
    <location>
        <begin position="135"/>
        <end position="157"/>
    </location>
</feature>
<dbReference type="EMBL" id="VWSE01000003">
    <property type="protein sequence ID" value="KAB0290046.1"/>
    <property type="molecule type" value="Genomic_DNA"/>
</dbReference>
<proteinExistence type="predicted"/>
<accession>A0A5N3R6H5</accession>
<evidence type="ECO:0000256" key="1">
    <source>
        <dbReference type="SAM" id="Phobius"/>
    </source>
</evidence>
<dbReference type="Pfam" id="PF11449">
    <property type="entry name" value="ArsP_2"/>
    <property type="match status" value="1"/>
</dbReference>
<feature type="transmembrane region" description="Helical" evidence="1">
    <location>
        <begin position="163"/>
        <end position="183"/>
    </location>
</feature>
<reference evidence="2 3" key="1">
    <citation type="submission" date="2019-09" db="EMBL/GenBank/DDBJ databases">
        <title>Whole genome sequence of Vibrio fortis.</title>
        <authorList>
            <person name="Das S.K."/>
        </authorList>
    </citation>
    <scope>NUCLEOTIDE SEQUENCE [LARGE SCALE GENOMIC DNA]</scope>
    <source>
        <strain evidence="2 3">AN60</strain>
    </source>
</reference>
<sequence>MIIASLLPVRLFAYGKLQEKPQNTIDNHSYSYIVISKPLYTGYIAMHRRVQFAPEHHTSESIPSSLFRKRIFLTVALATLIVTVSLLDLTITTLTDFAFASALYTLLSLVGYQWLTLNADNEHLLAHQCRSNQIVCASVMAAIPGCGGMVSVMSQFVSGKLGIGALIAALISTLGNAAFLFIASDVSTSIAAIALSVIVGSALGKLLICPMLMTYCAQQSFKIN</sequence>
<comment type="caution">
    <text evidence="2">The sequence shown here is derived from an EMBL/GenBank/DDBJ whole genome shotgun (WGS) entry which is preliminary data.</text>
</comment>
<keyword evidence="1" id="KW-0812">Transmembrane</keyword>
<evidence type="ECO:0000313" key="2">
    <source>
        <dbReference type="EMBL" id="KAB0290046.1"/>
    </source>
</evidence>
<organism evidence="2 3">
    <name type="scientific">Vibrio fortis</name>
    <dbReference type="NCBI Taxonomy" id="212667"/>
    <lineage>
        <taxon>Bacteria</taxon>
        <taxon>Pseudomonadati</taxon>
        <taxon>Pseudomonadota</taxon>
        <taxon>Gammaproteobacteria</taxon>
        <taxon>Vibrionales</taxon>
        <taxon>Vibrionaceae</taxon>
        <taxon>Vibrio</taxon>
    </lineage>
</organism>
<keyword evidence="1" id="KW-1133">Transmembrane helix</keyword>
<gene>
    <name evidence="2" type="ORF">F2P58_03685</name>
</gene>
<protein>
    <submittedName>
        <fullName evidence="2">Uncharacterized protein</fullName>
    </submittedName>
</protein>
<keyword evidence="1" id="KW-0472">Membrane</keyword>
<dbReference type="Proteomes" id="UP000326789">
    <property type="component" value="Unassembled WGS sequence"/>
</dbReference>